<feature type="domain" description="Aminoacyl-tRNA synthetase class Ia" evidence="11">
    <location>
        <begin position="91"/>
        <end position="288"/>
    </location>
</feature>
<feature type="region of interest" description="Disordered" evidence="10">
    <location>
        <begin position="31"/>
        <end position="62"/>
    </location>
</feature>
<dbReference type="GO" id="GO:0005524">
    <property type="term" value="F:ATP binding"/>
    <property type="evidence" value="ECO:0007669"/>
    <property type="project" value="UniProtKB-KW"/>
</dbReference>
<evidence type="ECO:0000313" key="12">
    <source>
        <dbReference type="EMBL" id="KCV67501.1"/>
    </source>
</evidence>
<gene>
    <name evidence="12" type="ORF">H696_06021</name>
</gene>
<dbReference type="PROSITE" id="PS00178">
    <property type="entry name" value="AA_TRNA_LIGASE_I"/>
    <property type="match status" value="1"/>
</dbReference>
<keyword evidence="7 9" id="KW-0030">Aminoacyl-tRNA synthetase</keyword>
<evidence type="ECO:0000256" key="6">
    <source>
        <dbReference type="ARBA" id="ARBA00022917"/>
    </source>
</evidence>
<evidence type="ECO:0000256" key="10">
    <source>
        <dbReference type="SAM" id="MobiDB-lite"/>
    </source>
</evidence>
<evidence type="ECO:0000256" key="4">
    <source>
        <dbReference type="ARBA" id="ARBA00022741"/>
    </source>
</evidence>
<evidence type="ECO:0000256" key="5">
    <source>
        <dbReference type="ARBA" id="ARBA00022840"/>
    </source>
</evidence>
<dbReference type="STRING" id="691883.A0A058Z076"/>
<keyword evidence="13" id="KW-1185">Reference proteome</keyword>
<dbReference type="GO" id="GO:0002161">
    <property type="term" value="F:aminoacyl-tRNA deacylase activity"/>
    <property type="evidence" value="ECO:0007669"/>
    <property type="project" value="InterPro"/>
</dbReference>
<dbReference type="RefSeq" id="XP_009498062.1">
    <property type="nucleotide sequence ID" value="XM_009499787.1"/>
</dbReference>
<dbReference type="SUPFAM" id="SSF50677">
    <property type="entry name" value="ValRS/IleRS/LeuRS editing domain"/>
    <property type="match status" value="1"/>
</dbReference>
<evidence type="ECO:0000256" key="9">
    <source>
        <dbReference type="RuleBase" id="RU363035"/>
    </source>
</evidence>
<feature type="region of interest" description="Disordered" evidence="10">
    <location>
        <begin position="169"/>
        <end position="196"/>
    </location>
</feature>
<dbReference type="Proteomes" id="UP000030693">
    <property type="component" value="Unassembled WGS sequence"/>
</dbReference>
<dbReference type="InterPro" id="IPR002301">
    <property type="entry name" value="Ile-tRNA-ligase"/>
</dbReference>
<protein>
    <recommendedName>
        <fullName evidence="2">isoleucine--tRNA ligase</fullName>
        <ecNumber evidence="2">6.1.1.5</ecNumber>
    </recommendedName>
    <alternativeName>
        <fullName evidence="8">Isoleucyl-tRNA synthetase</fullName>
    </alternativeName>
</protein>
<accession>A0A058Z076</accession>
<dbReference type="GO" id="GO:0005739">
    <property type="term" value="C:mitochondrion"/>
    <property type="evidence" value="ECO:0007669"/>
    <property type="project" value="TreeGrafter"/>
</dbReference>
<name>A0A058Z076_FONAL</name>
<evidence type="ECO:0000256" key="1">
    <source>
        <dbReference type="ARBA" id="ARBA00005594"/>
    </source>
</evidence>
<dbReference type="SUPFAM" id="SSF52374">
    <property type="entry name" value="Nucleotidylyl transferase"/>
    <property type="match status" value="1"/>
</dbReference>
<evidence type="ECO:0000259" key="11">
    <source>
        <dbReference type="Pfam" id="PF00133"/>
    </source>
</evidence>
<dbReference type="Gene3D" id="3.90.740.10">
    <property type="entry name" value="Valyl/Leucyl/Isoleucyl-tRNA synthetase, editing domain"/>
    <property type="match status" value="1"/>
</dbReference>
<dbReference type="EC" id="6.1.1.5" evidence="2"/>
<feature type="compositionally biased region" description="Basic residues" evidence="10">
    <location>
        <begin position="170"/>
        <end position="180"/>
    </location>
</feature>
<dbReference type="AlphaFoldDB" id="A0A058Z076"/>
<dbReference type="InterPro" id="IPR009080">
    <property type="entry name" value="tRNAsynth_Ia_anticodon-bd"/>
</dbReference>
<dbReference type="PANTHER" id="PTHR42765">
    <property type="entry name" value="SOLEUCYL-TRNA SYNTHETASE"/>
    <property type="match status" value="1"/>
</dbReference>
<dbReference type="GO" id="GO:0006428">
    <property type="term" value="P:isoleucyl-tRNA aminoacylation"/>
    <property type="evidence" value="ECO:0007669"/>
    <property type="project" value="InterPro"/>
</dbReference>
<dbReference type="eggNOG" id="KOG0433">
    <property type="taxonomic scope" value="Eukaryota"/>
</dbReference>
<organism evidence="12">
    <name type="scientific">Fonticula alba</name>
    <name type="common">Slime mold</name>
    <dbReference type="NCBI Taxonomy" id="691883"/>
    <lineage>
        <taxon>Eukaryota</taxon>
        <taxon>Rotosphaerida</taxon>
        <taxon>Fonticulaceae</taxon>
        <taxon>Fonticula</taxon>
    </lineage>
</organism>
<dbReference type="SUPFAM" id="SSF47323">
    <property type="entry name" value="Anticodon-binding domain of a subclass of class I aminoacyl-tRNA synthetases"/>
    <property type="match status" value="1"/>
</dbReference>
<dbReference type="GO" id="GO:0004822">
    <property type="term" value="F:isoleucine-tRNA ligase activity"/>
    <property type="evidence" value="ECO:0007669"/>
    <property type="project" value="UniProtKB-EC"/>
</dbReference>
<dbReference type="GeneID" id="20530746"/>
<dbReference type="InterPro" id="IPR014729">
    <property type="entry name" value="Rossmann-like_a/b/a_fold"/>
</dbReference>
<reference evidence="12" key="1">
    <citation type="submission" date="2013-04" db="EMBL/GenBank/DDBJ databases">
        <title>The Genome Sequence of Fonticula alba ATCC 38817.</title>
        <authorList>
            <consortium name="The Broad Institute Genomics Platform"/>
            <person name="Russ C."/>
            <person name="Cuomo C."/>
            <person name="Burger G."/>
            <person name="Gray M.W."/>
            <person name="Holland P.W.H."/>
            <person name="King N."/>
            <person name="Lang F.B.F."/>
            <person name="Roger A.J."/>
            <person name="Ruiz-Trillo I."/>
            <person name="Brown M."/>
            <person name="Walker B."/>
            <person name="Young S."/>
            <person name="Zeng Q."/>
            <person name="Gargeya S."/>
            <person name="Fitzgerald M."/>
            <person name="Haas B."/>
            <person name="Abouelleil A."/>
            <person name="Allen A.W."/>
            <person name="Alvarado L."/>
            <person name="Arachchi H.M."/>
            <person name="Berlin A.M."/>
            <person name="Chapman S.B."/>
            <person name="Gainer-Dewar J."/>
            <person name="Goldberg J."/>
            <person name="Griggs A."/>
            <person name="Gujja S."/>
            <person name="Hansen M."/>
            <person name="Howarth C."/>
            <person name="Imamovic A."/>
            <person name="Ireland A."/>
            <person name="Larimer J."/>
            <person name="McCowan C."/>
            <person name="Murphy C."/>
            <person name="Pearson M."/>
            <person name="Poon T.W."/>
            <person name="Priest M."/>
            <person name="Roberts A."/>
            <person name="Saif S."/>
            <person name="Shea T."/>
            <person name="Sisk P."/>
            <person name="Sykes S."/>
            <person name="Wortman J."/>
            <person name="Nusbaum C."/>
            <person name="Birren B."/>
        </authorList>
    </citation>
    <scope>NUCLEOTIDE SEQUENCE [LARGE SCALE GENOMIC DNA]</scope>
    <source>
        <strain evidence="12">ATCC 38817</strain>
    </source>
</reference>
<evidence type="ECO:0000256" key="3">
    <source>
        <dbReference type="ARBA" id="ARBA00022598"/>
    </source>
</evidence>
<evidence type="ECO:0000313" key="13">
    <source>
        <dbReference type="Proteomes" id="UP000030693"/>
    </source>
</evidence>
<keyword evidence="6 9" id="KW-0648">Protein biosynthesis</keyword>
<dbReference type="OrthoDB" id="10264412at2759"/>
<proteinExistence type="inferred from homology"/>
<evidence type="ECO:0000256" key="8">
    <source>
        <dbReference type="ARBA" id="ARBA00032665"/>
    </source>
</evidence>
<dbReference type="PANTHER" id="PTHR42765:SF1">
    <property type="entry name" value="ISOLEUCINE--TRNA LIGASE, MITOCHONDRIAL"/>
    <property type="match status" value="1"/>
</dbReference>
<dbReference type="PRINTS" id="PR00984">
    <property type="entry name" value="TRNASYNTHILE"/>
</dbReference>
<evidence type="ECO:0000256" key="7">
    <source>
        <dbReference type="ARBA" id="ARBA00023146"/>
    </source>
</evidence>
<dbReference type="Gene3D" id="3.40.50.620">
    <property type="entry name" value="HUPs"/>
    <property type="match status" value="2"/>
</dbReference>
<dbReference type="Gene3D" id="1.10.730.20">
    <property type="match status" value="1"/>
</dbReference>
<dbReference type="Pfam" id="PF00133">
    <property type="entry name" value="tRNA-synt_1"/>
    <property type="match status" value="2"/>
</dbReference>
<dbReference type="GO" id="GO:0032543">
    <property type="term" value="P:mitochondrial translation"/>
    <property type="evidence" value="ECO:0007669"/>
    <property type="project" value="TreeGrafter"/>
</dbReference>
<keyword evidence="3 9" id="KW-0436">Ligase</keyword>
<dbReference type="InterPro" id="IPR050081">
    <property type="entry name" value="Ile-tRNA_ligase"/>
</dbReference>
<evidence type="ECO:0000256" key="2">
    <source>
        <dbReference type="ARBA" id="ARBA00013165"/>
    </source>
</evidence>
<dbReference type="InterPro" id="IPR001412">
    <property type="entry name" value="aa-tRNA-synth_I_CS"/>
</dbReference>
<comment type="similarity">
    <text evidence="1 9">Belongs to the class-I aminoacyl-tRNA synthetase family.</text>
</comment>
<sequence>MLRLLQQQQHHLHHRRPALAGLLPRALAAHGAEAPGPDRPSARYSAVPAPEPAPPAPGETDLSRTLCLPKTEYPMRADAARREPLLRHRATTGLYHQQLADPARQGRTFVLHDGPPYANGRIHMGHCLNRVLKDFVMRYRLLRGDRVVSIPGWDCHGLPIELKAQEAFSKRQKAASKKRKQADPPAGAPAPSSSPMDVRHLARDFALSTIREQRDVFERLGILADLSDEGLAAHTYQTLDPRFEAAQLTVFAKMVARGNIYRDYKPVYWSPASRTALAEAELEYADNYVSRSVLVKFPLEKCPHDSALLIWTTTPWTLPANMAVAVSPGLEYVLVRPPAGPEAQQPSQPVWVARARVGYLAGELGCAEEDLTVLASAPGTELVGRRYTAPYAGQCAAAGPGAPSAHLFTVVDATYVTDDSGTGLVHTAPAHGLDDYVRCRALGMNFDSFGAVLMDEATVLHVRDVLLRNGGTDAWWTLPVGDLLPPGLAAEADLYEKGTDTMDVWFDSGTSWAHLLDRLEELGALPAEHPAALDVQGDFAPVQADVYLEGSDQHRGWFQSALLTSIASRGIAPYKTLITHGFINDDNGAKMSKSIGNVLEPDHFILGGKNLKSNPAYGTDVLRMWASSVEYTSDVSVGPVSIGRISETMRKLRNTSRFILGNLYDFEFGRDAVPYERLRETDKYVLHLLAQYVDDAASAYDRFQFNHGACPRPTRGCVLAAAIPAD</sequence>
<feature type="domain" description="Aminoacyl-tRNA synthetase class Ia" evidence="11">
    <location>
        <begin position="452"/>
        <end position="636"/>
    </location>
</feature>
<keyword evidence="4 9" id="KW-0547">Nucleotide-binding</keyword>
<dbReference type="EMBL" id="KB932217">
    <property type="protein sequence ID" value="KCV67501.1"/>
    <property type="molecule type" value="Genomic_DNA"/>
</dbReference>
<dbReference type="InterPro" id="IPR009008">
    <property type="entry name" value="Val/Leu/Ile-tRNA-synth_edit"/>
</dbReference>
<dbReference type="InterPro" id="IPR002300">
    <property type="entry name" value="aa-tRNA-synth_Ia"/>
</dbReference>
<keyword evidence="5 9" id="KW-0067">ATP-binding</keyword>